<proteinExistence type="inferred from homology"/>
<dbReference type="Pfam" id="PF01594">
    <property type="entry name" value="AI-2E_transport"/>
    <property type="match status" value="1"/>
</dbReference>
<comment type="subcellular location">
    <subcellularLocation>
        <location evidence="1">Membrane</location>
        <topology evidence="1">Multi-pass membrane protein</topology>
    </subcellularLocation>
</comment>
<evidence type="ECO:0000313" key="8">
    <source>
        <dbReference type="Proteomes" id="UP000274556"/>
    </source>
</evidence>
<feature type="transmembrane region" description="Helical" evidence="6">
    <location>
        <begin position="6"/>
        <end position="26"/>
    </location>
</feature>
<dbReference type="PANTHER" id="PTHR21716">
    <property type="entry name" value="TRANSMEMBRANE PROTEIN"/>
    <property type="match status" value="1"/>
</dbReference>
<comment type="caution">
    <text evidence="7">The sequence shown here is derived from an EMBL/GenBank/DDBJ whole genome shotgun (WGS) entry which is preliminary data.</text>
</comment>
<keyword evidence="8" id="KW-1185">Reference proteome</keyword>
<feature type="transmembrane region" description="Helical" evidence="6">
    <location>
        <begin position="63"/>
        <end position="89"/>
    </location>
</feature>
<dbReference type="RefSeq" id="WP_120797152.1">
    <property type="nucleotide sequence ID" value="NZ_RBXL01000001.1"/>
</dbReference>
<dbReference type="OrthoDB" id="106838at2"/>
<evidence type="ECO:0000313" key="7">
    <source>
        <dbReference type="EMBL" id="RKT44758.1"/>
    </source>
</evidence>
<protein>
    <submittedName>
        <fullName evidence="7">Putative PurR-regulated permease PerM</fullName>
    </submittedName>
</protein>
<dbReference type="PANTHER" id="PTHR21716:SF61">
    <property type="entry name" value="BLR8064 PROTEIN"/>
    <property type="match status" value="1"/>
</dbReference>
<sequence>MTDKGFTGALGGRIALTAFLIGLLILSYRVLHLFLVPVAWGLILVYLTWPLHLRLRELLNPYVGVSAFVMSVLLTLVFVLPVLWVLLMLQSEVPAFYSQAAALLTQGPEILPPGVAKLPWIGAELERLLAMAADDPTALRHQILEWLKPLVNDSLRLVGDIGATAFKFSFAVLTAFFLYRDGDRLLEQTRRLLMGLLGGRAESYLKAIGDTTRGVLYGLVLTALLQGTLAGLGYWVAGIDTPILLSVVTTFLALIPFGTPLVIALVCLWLFLTGEVWAAAGLAAWGILVVGQIDNLLRPLVISSAARIPFVLVLFAVLGGIAAFGLVGLFIGPIVIAILLAVWREWIAEPTPRG</sequence>
<feature type="transmembrane region" description="Helical" evidence="6">
    <location>
        <begin position="309"/>
        <end position="342"/>
    </location>
</feature>
<evidence type="ECO:0000256" key="2">
    <source>
        <dbReference type="ARBA" id="ARBA00009773"/>
    </source>
</evidence>
<reference evidence="7 8" key="1">
    <citation type="submission" date="2018-10" db="EMBL/GenBank/DDBJ databases">
        <title>Genomic Encyclopedia of Archaeal and Bacterial Type Strains, Phase II (KMG-II): from individual species to whole genera.</title>
        <authorList>
            <person name="Goeker M."/>
        </authorList>
    </citation>
    <scope>NUCLEOTIDE SEQUENCE [LARGE SCALE GENOMIC DNA]</scope>
    <source>
        <strain evidence="7 8">DSM 235</strain>
    </source>
</reference>
<dbReference type="Proteomes" id="UP000274556">
    <property type="component" value="Unassembled WGS sequence"/>
</dbReference>
<feature type="transmembrane region" description="Helical" evidence="6">
    <location>
        <begin position="243"/>
        <end position="271"/>
    </location>
</feature>
<evidence type="ECO:0000256" key="5">
    <source>
        <dbReference type="ARBA" id="ARBA00023136"/>
    </source>
</evidence>
<accession>A0A495VAE1</accession>
<evidence type="ECO:0000256" key="3">
    <source>
        <dbReference type="ARBA" id="ARBA00022692"/>
    </source>
</evidence>
<gene>
    <name evidence="7" type="ORF">BDD21_2158</name>
</gene>
<evidence type="ECO:0000256" key="4">
    <source>
        <dbReference type="ARBA" id="ARBA00022989"/>
    </source>
</evidence>
<feature type="transmembrane region" description="Helical" evidence="6">
    <location>
        <begin position="33"/>
        <end position="51"/>
    </location>
</feature>
<evidence type="ECO:0000256" key="1">
    <source>
        <dbReference type="ARBA" id="ARBA00004141"/>
    </source>
</evidence>
<feature type="transmembrane region" description="Helical" evidence="6">
    <location>
        <begin position="277"/>
        <end position="297"/>
    </location>
</feature>
<dbReference type="InterPro" id="IPR002549">
    <property type="entry name" value="AI-2E-like"/>
</dbReference>
<dbReference type="GO" id="GO:0016020">
    <property type="term" value="C:membrane"/>
    <property type="evidence" value="ECO:0007669"/>
    <property type="project" value="UniProtKB-SubCell"/>
</dbReference>
<keyword evidence="5 6" id="KW-0472">Membrane</keyword>
<comment type="similarity">
    <text evidence="2">Belongs to the autoinducer-2 exporter (AI-2E) (TC 2.A.86) family.</text>
</comment>
<dbReference type="EMBL" id="RBXL01000001">
    <property type="protein sequence ID" value="RKT44758.1"/>
    <property type="molecule type" value="Genomic_DNA"/>
</dbReference>
<keyword evidence="3 6" id="KW-0812">Transmembrane</keyword>
<organism evidence="7 8">
    <name type="scientific">Thiocapsa rosea</name>
    <dbReference type="NCBI Taxonomy" id="69360"/>
    <lineage>
        <taxon>Bacteria</taxon>
        <taxon>Pseudomonadati</taxon>
        <taxon>Pseudomonadota</taxon>
        <taxon>Gammaproteobacteria</taxon>
        <taxon>Chromatiales</taxon>
        <taxon>Chromatiaceae</taxon>
        <taxon>Thiocapsa</taxon>
    </lineage>
</organism>
<feature type="transmembrane region" description="Helical" evidence="6">
    <location>
        <begin position="215"/>
        <end position="236"/>
    </location>
</feature>
<feature type="transmembrane region" description="Helical" evidence="6">
    <location>
        <begin position="157"/>
        <end position="179"/>
    </location>
</feature>
<evidence type="ECO:0000256" key="6">
    <source>
        <dbReference type="SAM" id="Phobius"/>
    </source>
</evidence>
<keyword evidence="4 6" id="KW-1133">Transmembrane helix</keyword>
<dbReference type="AlphaFoldDB" id="A0A495VAE1"/>
<name>A0A495VAE1_9GAMM</name>